<dbReference type="EMBL" id="BARU01019360">
    <property type="protein sequence ID" value="GAH51777.1"/>
    <property type="molecule type" value="Genomic_DNA"/>
</dbReference>
<accession>X1G3E2</accession>
<feature type="domain" description="HD" evidence="2">
    <location>
        <begin position="150"/>
        <end position="216"/>
    </location>
</feature>
<sequence>SSSAFPFTVLGLLYSQERECFLDPSNVYHDLRRRELIPKPWRTAPLVFLAEAARLVSRYHYHCSIDMEKSDFRLKIPPAGASIAFQRDLLCSILTGSYPHKGLNLLFESGFIEFFWPELFKIDSVSHMKDYHPEGDGWDHTMQTFQYRKQNDLTLSLALLLHDIGKAETSGPVEKPFDGHAELGAIIASRFMSRLGFSPAIIRDVSFLVKYHMLPGALNQLPLFRTENLMDSSLFPLLLELYRADLSTTFQGPENYYQACSIYQNYLRLKANPFRKRHRYQ</sequence>
<dbReference type="InterPro" id="IPR050124">
    <property type="entry name" value="tRNA_CCA-adding_enzyme"/>
</dbReference>
<dbReference type="PANTHER" id="PTHR47545">
    <property type="entry name" value="MULTIFUNCTIONAL CCA PROTEIN"/>
    <property type="match status" value="1"/>
</dbReference>
<protein>
    <recommendedName>
        <fullName evidence="2">HD domain-containing protein</fullName>
    </recommendedName>
</protein>
<organism evidence="3">
    <name type="scientific">marine sediment metagenome</name>
    <dbReference type="NCBI Taxonomy" id="412755"/>
    <lineage>
        <taxon>unclassified sequences</taxon>
        <taxon>metagenomes</taxon>
        <taxon>ecological metagenomes</taxon>
    </lineage>
</organism>
<proteinExistence type="predicted"/>
<dbReference type="SUPFAM" id="SSF109604">
    <property type="entry name" value="HD-domain/PDEase-like"/>
    <property type="match status" value="1"/>
</dbReference>
<name>X1G3E2_9ZZZZ</name>
<dbReference type="Gene3D" id="1.10.3090.10">
    <property type="entry name" value="cca-adding enzyme, domain 2"/>
    <property type="match status" value="1"/>
</dbReference>
<comment type="caution">
    <text evidence="3">The sequence shown here is derived from an EMBL/GenBank/DDBJ whole genome shotgun (WGS) entry which is preliminary data.</text>
</comment>
<evidence type="ECO:0000256" key="1">
    <source>
        <dbReference type="ARBA" id="ARBA00022741"/>
    </source>
</evidence>
<evidence type="ECO:0000259" key="2">
    <source>
        <dbReference type="Pfam" id="PF01966"/>
    </source>
</evidence>
<dbReference type="Pfam" id="PF01966">
    <property type="entry name" value="HD"/>
    <property type="match status" value="1"/>
</dbReference>
<dbReference type="GO" id="GO:0000166">
    <property type="term" value="F:nucleotide binding"/>
    <property type="evidence" value="ECO:0007669"/>
    <property type="project" value="UniProtKB-KW"/>
</dbReference>
<dbReference type="InterPro" id="IPR006674">
    <property type="entry name" value="HD_domain"/>
</dbReference>
<gene>
    <name evidence="3" type="ORF">S03H2_31882</name>
</gene>
<reference evidence="3" key="1">
    <citation type="journal article" date="2014" name="Front. Microbiol.">
        <title>High frequency of phylogenetically diverse reductive dehalogenase-homologous genes in deep subseafloor sedimentary metagenomes.</title>
        <authorList>
            <person name="Kawai M."/>
            <person name="Futagami T."/>
            <person name="Toyoda A."/>
            <person name="Takaki Y."/>
            <person name="Nishi S."/>
            <person name="Hori S."/>
            <person name="Arai W."/>
            <person name="Tsubouchi T."/>
            <person name="Morono Y."/>
            <person name="Uchiyama I."/>
            <person name="Ito T."/>
            <person name="Fujiyama A."/>
            <person name="Inagaki F."/>
            <person name="Takami H."/>
        </authorList>
    </citation>
    <scope>NUCLEOTIDE SEQUENCE</scope>
    <source>
        <strain evidence="3">Expedition CK06-06</strain>
    </source>
</reference>
<keyword evidence="1" id="KW-0547">Nucleotide-binding</keyword>
<evidence type="ECO:0000313" key="3">
    <source>
        <dbReference type="EMBL" id="GAH51777.1"/>
    </source>
</evidence>
<dbReference type="AlphaFoldDB" id="X1G3E2"/>
<feature type="non-terminal residue" evidence="3">
    <location>
        <position position="1"/>
    </location>
</feature>